<gene>
    <name evidence="1" type="ORF">AMECASPLE_039812</name>
</gene>
<keyword evidence="2" id="KW-1185">Reference proteome</keyword>
<reference evidence="1 2" key="1">
    <citation type="submission" date="2021-06" db="EMBL/GenBank/DDBJ databases">
        <authorList>
            <person name="Palmer J.M."/>
        </authorList>
    </citation>
    <scope>NUCLEOTIDE SEQUENCE [LARGE SCALE GENOMIC DNA]</scope>
    <source>
        <strain evidence="1 2">AS_MEX2019</strain>
        <tissue evidence="1">Muscle</tissue>
    </source>
</reference>
<comment type="caution">
    <text evidence="1">The sequence shown here is derived from an EMBL/GenBank/DDBJ whole genome shotgun (WGS) entry which is preliminary data.</text>
</comment>
<accession>A0ABV0YX83</accession>
<sequence>MSWMASRTSSIFVEKSFLIPSRMCITSKFWTSLASSLCSTGLATSVELAGLLASEKLSSLSGEKCFRFVLRFVSILSLVDNNNNSLQSRVVTVSAVPGIYSGFYRCIARSSPNDVSLGQCHNQSTPKQMGF</sequence>
<dbReference type="Proteomes" id="UP001469553">
    <property type="component" value="Unassembled WGS sequence"/>
</dbReference>
<dbReference type="EMBL" id="JAHRIP010046789">
    <property type="protein sequence ID" value="MEQ2297933.1"/>
    <property type="molecule type" value="Genomic_DNA"/>
</dbReference>
<evidence type="ECO:0000313" key="2">
    <source>
        <dbReference type="Proteomes" id="UP001469553"/>
    </source>
</evidence>
<proteinExistence type="predicted"/>
<evidence type="ECO:0000313" key="1">
    <source>
        <dbReference type="EMBL" id="MEQ2297933.1"/>
    </source>
</evidence>
<protein>
    <submittedName>
        <fullName evidence="1">Uncharacterized protein</fullName>
    </submittedName>
</protein>
<name>A0ABV0YX83_9TELE</name>
<organism evidence="1 2">
    <name type="scientific">Ameca splendens</name>
    <dbReference type="NCBI Taxonomy" id="208324"/>
    <lineage>
        <taxon>Eukaryota</taxon>
        <taxon>Metazoa</taxon>
        <taxon>Chordata</taxon>
        <taxon>Craniata</taxon>
        <taxon>Vertebrata</taxon>
        <taxon>Euteleostomi</taxon>
        <taxon>Actinopterygii</taxon>
        <taxon>Neopterygii</taxon>
        <taxon>Teleostei</taxon>
        <taxon>Neoteleostei</taxon>
        <taxon>Acanthomorphata</taxon>
        <taxon>Ovalentaria</taxon>
        <taxon>Atherinomorphae</taxon>
        <taxon>Cyprinodontiformes</taxon>
        <taxon>Goodeidae</taxon>
        <taxon>Ameca</taxon>
    </lineage>
</organism>